<dbReference type="Proteomes" id="UP000179807">
    <property type="component" value="Unassembled WGS sequence"/>
</dbReference>
<dbReference type="SUPFAM" id="SSF49447">
    <property type="entry name" value="Second domain of Mu2 adaptin subunit (ap50) of ap2 adaptor"/>
    <property type="match status" value="1"/>
</dbReference>
<dbReference type="InterPro" id="IPR028565">
    <property type="entry name" value="MHD"/>
</dbReference>
<dbReference type="VEuPathDB" id="TrichDB:TRFO_34328"/>
<dbReference type="GO" id="GO:0006886">
    <property type="term" value="P:intracellular protein transport"/>
    <property type="evidence" value="ECO:0007669"/>
    <property type="project" value="UniProtKB-UniRule"/>
</dbReference>
<evidence type="ECO:0000256" key="5">
    <source>
        <dbReference type="PIRNR" id="PIRNR005992"/>
    </source>
</evidence>
<reference evidence="7" key="1">
    <citation type="submission" date="2016-10" db="EMBL/GenBank/DDBJ databases">
        <authorList>
            <person name="Benchimol M."/>
            <person name="Almeida L.G."/>
            <person name="Vasconcelos A.T."/>
            <person name="Perreira-Neves A."/>
            <person name="Rosa I.A."/>
            <person name="Tasca T."/>
            <person name="Bogo M.R."/>
            <person name="de Souza W."/>
        </authorList>
    </citation>
    <scope>NUCLEOTIDE SEQUENCE [LARGE SCALE GENOMIC DNA]</scope>
    <source>
        <strain evidence="7">K</strain>
    </source>
</reference>
<dbReference type="InterPro" id="IPR050431">
    <property type="entry name" value="Adaptor_comp_med_subunit"/>
</dbReference>
<keyword evidence="3 5" id="KW-0653">Protein transport</keyword>
<protein>
    <submittedName>
        <fullName evidence="7">Adaptor complexes medium subunit family protein</fullName>
    </submittedName>
</protein>
<keyword evidence="8" id="KW-1185">Reference proteome</keyword>
<evidence type="ECO:0000313" key="8">
    <source>
        <dbReference type="Proteomes" id="UP000179807"/>
    </source>
</evidence>
<gene>
    <name evidence="7" type="ORF">TRFO_34328</name>
</gene>
<evidence type="ECO:0000259" key="6">
    <source>
        <dbReference type="PROSITE" id="PS51072"/>
    </source>
</evidence>
<dbReference type="PANTHER" id="PTHR10529">
    <property type="entry name" value="AP COMPLEX SUBUNIT MU"/>
    <property type="match status" value="1"/>
</dbReference>
<dbReference type="InterPro" id="IPR011012">
    <property type="entry name" value="Longin-like_dom_sf"/>
</dbReference>
<dbReference type="GO" id="GO:0030131">
    <property type="term" value="C:clathrin adaptor complex"/>
    <property type="evidence" value="ECO:0007669"/>
    <property type="project" value="UniProtKB-UniRule"/>
</dbReference>
<dbReference type="EMBL" id="MLAK01001014">
    <property type="protein sequence ID" value="OHS99288.1"/>
    <property type="molecule type" value="Genomic_DNA"/>
</dbReference>
<evidence type="ECO:0000256" key="3">
    <source>
        <dbReference type="ARBA" id="ARBA00022927"/>
    </source>
</evidence>
<organism evidence="7 8">
    <name type="scientific">Tritrichomonas foetus</name>
    <dbReference type="NCBI Taxonomy" id="1144522"/>
    <lineage>
        <taxon>Eukaryota</taxon>
        <taxon>Metamonada</taxon>
        <taxon>Parabasalia</taxon>
        <taxon>Tritrichomonadida</taxon>
        <taxon>Tritrichomonadidae</taxon>
        <taxon>Tritrichomonas</taxon>
    </lineage>
</organism>
<evidence type="ECO:0000256" key="1">
    <source>
        <dbReference type="ARBA" id="ARBA00004308"/>
    </source>
</evidence>
<dbReference type="Pfam" id="PF00928">
    <property type="entry name" value="Adap_comp_sub"/>
    <property type="match status" value="1"/>
</dbReference>
<dbReference type="OrthoDB" id="870at2759"/>
<comment type="subcellular location">
    <subcellularLocation>
        <location evidence="1">Endomembrane system</location>
    </subcellularLocation>
</comment>
<dbReference type="RefSeq" id="XP_068352425.1">
    <property type="nucleotide sequence ID" value="XM_068509612.1"/>
</dbReference>
<dbReference type="GO" id="GO:0012505">
    <property type="term" value="C:endomembrane system"/>
    <property type="evidence" value="ECO:0007669"/>
    <property type="project" value="UniProtKB-SubCell"/>
</dbReference>
<feature type="domain" description="MHD" evidence="6">
    <location>
        <begin position="156"/>
        <end position="390"/>
    </location>
</feature>
<comment type="similarity">
    <text evidence="5">Belongs to the adaptor complexes medium subunit family.</text>
</comment>
<dbReference type="InterPro" id="IPR001392">
    <property type="entry name" value="Clathrin_mu"/>
</dbReference>
<dbReference type="AlphaFoldDB" id="A0A1J4JJG4"/>
<sequence>MIKCIYIINLHGEVLIEKYNHEKILRRELEPVCSEIKNCINPPQIIESLGNVFILTRNTDIYIVGVCDTSNTSIASVIIKNISGILHNILKDGFNESSVKADYPLIYQILDMYLNNGVPFIEESSTILSTLDNNSQVKLISNANCPWRAEEDYKGQGEFYLDVVETLEVRINSKGKADLLVLHGMLNIVTKLSGYPFVSVSISSPHMLEDYSLHRCVDPSQFQSKKFRFIPPNGGFTLMTYLAKPQITNLPIFISPKFTWSKINVIFEVVVRLDDVLPKPKKINVYFELPEGVSPPSMACEGGTITYDLTQRIVKWDIDPESKDSMILNGSAAIAPEFNYHACDIIITTNFMAKGYSASGINIEKAEIDGFPKVLKSIQYITKSGVYSFYGNI</sequence>
<evidence type="ECO:0000256" key="4">
    <source>
        <dbReference type="ARBA" id="ARBA00023136"/>
    </source>
</evidence>
<dbReference type="GeneID" id="94844316"/>
<dbReference type="PROSITE" id="PS51072">
    <property type="entry name" value="MHD"/>
    <property type="match status" value="1"/>
</dbReference>
<comment type="caution">
    <text evidence="7">The sequence shown here is derived from an EMBL/GenBank/DDBJ whole genome shotgun (WGS) entry which is preliminary data.</text>
</comment>
<name>A0A1J4JJG4_9EUKA</name>
<dbReference type="SUPFAM" id="SSF64356">
    <property type="entry name" value="SNARE-like"/>
    <property type="match status" value="1"/>
</dbReference>
<keyword evidence="4" id="KW-0472">Membrane</keyword>
<dbReference type="Gene3D" id="2.60.40.1170">
    <property type="entry name" value="Mu homology domain, subdomain B"/>
    <property type="match status" value="2"/>
</dbReference>
<evidence type="ECO:0000313" key="7">
    <source>
        <dbReference type="EMBL" id="OHS99288.1"/>
    </source>
</evidence>
<keyword evidence="2 5" id="KW-0813">Transport</keyword>
<proteinExistence type="inferred from homology"/>
<dbReference type="GO" id="GO:0016192">
    <property type="term" value="P:vesicle-mediated transport"/>
    <property type="evidence" value="ECO:0007669"/>
    <property type="project" value="InterPro"/>
</dbReference>
<dbReference type="InterPro" id="IPR036168">
    <property type="entry name" value="AP2_Mu_C_sf"/>
</dbReference>
<accession>A0A1J4JJG4</accession>
<dbReference type="Gene3D" id="3.30.450.60">
    <property type="match status" value="1"/>
</dbReference>
<evidence type="ECO:0000256" key="2">
    <source>
        <dbReference type="ARBA" id="ARBA00022448"/>
    </source>
</evidence>
<dbReference type="PIRSF" id="PIRSF005992">
    <property type="entry name" value="Clathrin_mu"/>
    <property type="match status" value="1"/>
</dbReference>